<organism evidence="1">
    <name type="scientific">Listeria monocytogenes</name>
    <dbReference type="NCBI Taxonomy" id="1639"/>
    <lineage>
        <taxon>Bacteria</taxon>
        <taxon>Bacillati</taxon>
        <taxon>Bacillota</taxon>
        <taxon>Bacilli</taxon>
        <taxon>Bacillales</taxon>
        <taxon>Listeriaceae</taxon>
        <taxon>Listeria</taxon>
    </lineage>
</organism>
<proteinExistence type="predicted"/>
<name>A0A630PRR9_LISMN</name>
<feature type="non-terminal residue" evidence="1">
    <location>
        <position position="113"/>
    </location>
</feature>
<comment type="caution">
    <text evidence="1">The sequence shown here is derived from an EMBL/GenBank/DDBJ whole genome shotgun (WGS) entry which is preliminary data.</text>
</comment>
<dbReference type="EMBL" id="AAMEBU010000031">
    <property type="protein sequence ID" value="EDG4141946.1"/>
    <property type="molecule type" value="Genomic_DNA"/>
</dbReference>
<dbReference type="AlphaFoldDB" id="A0A630PRR9"/>
<sequence>MKFKVTASLIFLALFSIRLWKPEIKIDSLSVILVVLAMAPWLIQYIKSLEINGIGKVDLITKDQKDAIEKNAEEIGITSNSNEEIKNDYSFYNLRYEDPKLALAGLRIELEST</sequence>
<reference evidence="1" key="1">
    <citation type="submission" date="2019-10" db="EMBL/GenBank/DDBJ databases">
        <authorList>
            <person name="Ashton P.M."/>
            <person name="Dallman T."/>
            <person name="Nair S."/>
            <person name="De Pinna E."/>
            <person name="Peters T."/>
            <person name="Grant K."/>
        </authorList>
    </citation>
    <scope>NUCLEOTIDE SEQUENCE</scope>
    <source>
        <strain evidence="1">821023</strain>
    </source>
</reference>
<accession>A0A630PRR9</accession>
<protein>
    <submittedName>
        <fullName evidence="1">Uncharacterized protein</fullName>
    </submittedName>
</protein>
<gene>
    <name evidence="1" type="ORF">GCS15_13110</name>
</gene>
<evidence type="ECO:0000313" key="1">
    <source>
        <dbReference type="EMBL" id="EDG4141946.1"/>
    </source>
</evidence>